<sequence>MDSAIVSVIVIGVAGTAVVGLILWFMAANDREREADVRQTVRTLVQHWCVDSGWSPESGPHVAEGSPFDPGGGELVAAEGSPFDPGGSELVASARGEVAGHPAVLLLGTTDHDDGRAVYTAAVVRLPAQIPPLQVRQRHPLRRSAETVSVEAGVADPVRATLLRLREMSVVDSRSEFVDLRDGYLRVIVSHWPPGLVLDRFVAGVTELARELSADAGNETAAAGSPGLNGWPAPPPQPE</sequence>
<evidence type="ECO:0000313" key="3">
    <source>
        <dbReference type="EMBL" id="PRY18831.1"/>
    </source>
</evidence>
<feature type="region of interest" description="Disordered" evidence="1">
    <location>
        <begin position="215"/>
        <end position="239"/>
    </location>
</feature>
<feature type="region of interest" description="Disordered" evidence="1">
    <location>
        <begin position="55"/>
        <end position="80"/>
    </location>
</feature>
<keyword evidence="2" id="KW-0812">Transmembrane</keyword>
<keyword evidence="4" id="KW-1185">Reference proteome</keyword>
<feature type="transmembrane region" description="Helical" evidence="2">
    <location>
        <begin position="6"/>
        <end position="28"/>
    </location>
</feature>
<keyword evidence="2" id="KW-1133">Transmembrane helix</keyword>
<dbReference type="EMBL" id="PVZG01000043">
    <property type="protein sequence ID" value="PRY18831.1"/>
    <property type="molecule type" value="Genomic_DNA"/>
</dbReference>
<keyword evidence="2" id="KW-0472">Membrane</keyword>
<name>A0A2T0RCG4_9ACTN</name>
<evidence type="ECO:0000256" key="2">
    <source>
        <dbReference type="SAM" id="Phobius"/>
    </source>
</evidence>
<comment type="caution">
    <text evidence="3">The sequence shown here is derived from an EMBL/GenBank/DDBJ whole genome shotgun (WGS) entry which is preliminary data.</text>
</comment>
<gene>
    <name evidence="3" type="ORF">CLV70_14313</name>
</gene>
<dbReference type="OrthoDB" id="9802318at2"/>
<proteinExistence type="predicted"/>
<accession>A0A2T0RCG4</accession>
<dbReference type="RefSeq" id="WP_106131377.1">
    <property type="nucleotide sequence ID" value="NZ_PVZG01000043.1"/>
</dbReference>
<reference evidence="3 4" key="1">
    <citation type="submission" date="2018-03" db="EMBL/GenBank/DDBJ databases">
        <title>Genomic Encyclopedia of Archaeal and Bacterial Type Strains, Phase II (KMG-II): from individual species to whole genera.</title>
        <authorList>
            <person name="Goeker M."/>
        </authorList>
    </citation>
    <scope>NUCLEOTIDE SEQUENCE [LARGE SCALE GENOMIC DNA]</scope>
    <source>
        <strain evidence="3 4">DSM 45348</strain>
    </source>
</reference>
<evidence type="ECO:0000256" key="1">
    <source>
        <dbReference type="SAM" id="MobiDB-lite"/>
    </source>
</evidence>
<evidence type="ECO:0000313" key="4">
    <source>
        <dbReference type="Proteomes" id="UP000239209"/>
    </source>
</evidence>
<organism evidence="3 4">
    <name type="scientific">Pseudosporangium ferrugineum</name>
    <dbReference type="NCBI Taxonomy" id="439699"/>
    <lineage>
        <taxon>Bacteria</taxon>
        <taxon>Bacillati</taxon>
        <taxon>Actinomycetota</taxon>
        <taxon>Actinomycetes</taxon>
        <taxon>Micromonosporales</taxon>
        <taxon>Micromonosporaceae</taxon>
        <taxon>Pseudosporangium</taxon>
    </lineage>
</organism>
<dbReference type="AlphaFoldDB" id="A0A2T0RCG4"/>
<dbReference type="Proteomes" id="UP000239209">
    <property type="component" value="Unassembled WGS sequence"/>
</dbReference>
<protein>
    <submittedName>
        <fullName evidence="3">Uncharacterized protein</fullName>
    </submittedName>
</protein>